<gene>
    <name evidence="9" type="ORF">QTP70_001479</name>
</gene>
<dbReference type="Pfam" id="PF00653">
    <property type="entry name" value="BIR"/>
    <property type="match status" value="1"/>
</dbReference>
<comment type="subcellular location">
    <subcellularLocation>
        <location evidence="2">Cytoplasm</location>
    </subcellularLocation>
</comment>
<keyword evidence="6" id="KW-0053">Apoptosis</keyword>
<dbReference type="Proteomes" id="UP001274896">
    <property type="component" value="Unassembled WGS sequence"/>
</dbReference>
<name>A0AAE0UUN4_9TELE</name>
<dbReference type="PROSITE" id="PS50143">
    <property type="entry name" value="BIR_REPEAT_2"/>
    <property type="match status" value="1"/>
</dbReference>
<dbReference type="GO" id="GO:0043066">
    <property type="term" value="P:negative regulation of apoptotic process"/>
    <property type="evidence" value="ECO:0007669"/>
    <property type="project" value="TreeGrafter"/>
</dbReference>
<evidence type="ECO:0000256" key="8">
    <source>
        <dbReference type="ARBA" id="ARBA00022843"/>
    </source>
</evidence>
<dbReference type="GO" id="GO:0043027">
    <property type="term" value="F:cysteine-type endopeptidase inhibitor activity involved in apoptotic process"/>
    <property type="evidence" value="ECO:0007669"/>
    <property type="project" value="TreeGrafter"/>
</dbReference>
<protein>
    <recommendedName>
        <fullName evidence="3">RING-type E3 ubiquitin transferase</fullName>
        <ecNumber evidence="3">2.3.2.27</ecNumber>
    </recommendedName>
</protein>
<dbReference type="GO" id="GO:0051726">
    <property type="term" value="P:regulation of cell cycle"/>
    <property type="evidence" value="ECO:0007669"/>
    <property type="project" value="TreeGrafter"/>
</dbReference>
<dbReference type="Gene3D" id="1.10.1170.10">
    <property type="entry name" value="Inhibitor Of Apoptosis Protein (2mihbC-IAP-1), Chain A"/>
    <property type="match status" value="1"/>
</dbReference>
<evidence type="ECO:0000256" key="7">
    <source>
        <dbReference type="ARBA" id="ARBA00022786"/>
    </source>
</evidence>
<keyword evidence="10" id="KW-1185">Reference proteome</keyword>
<keyword evidence="4" id="KW-0963">Cytoplasm</keyword>
<dbReference type="InterPro" id="IPR050784">
    <property type="entry name" value="IAP"/>
</dbReference>
<sequence length="105" mass="11945">MIRAVRASSDSVDGQLLSQLQRLAASEQVTMGQAAYPEMEPEDMRLTTFNTWPTSSSIQPDTLVRAGFFYTGHSDNVKCFFCDGSLRNWEPGDDPWQEHAKWFPR</sequence>
<comment type="caution">
    <text evidence="9">The sequence shown here is derived from an EMBL/GenBank/DDBJ whole genome shotgun (WGS) entry which is preliminary data.</text>
</comment>
<keyword evidence="5" id="KW-0808">Transferase</keyword>
<dbReference type="SUPFAM" id="SSF57924">
    <property type="entry name" value="Inhibitor of apoptosis (IAP) repeat"/>
    <property type="match status" value="1"/>
</dbReference>
<evidence type="ECO:0000256" key="2">
    <source>
        <dbReference type="ARBA" id="ARBA00004496"/>
    </source>
</evidence>
<keyword evidence="7" id="KW-0833">Ubl conjugation pathway</keyword>
<evidence type="ECO:0000256" key="1">
    <source>
        <dbReference type="ARBA" id="ARBA00000900"/>
    </source>
</evidence>
<dbReference type="EMBL" id="JAUCMX010000017">
    <property type="protein sequence ID" value="KAK3518487.1"/>
    <property type="molecule type" value="Genomic_DNA"/>
</dbReference>
<proteinExistence type="predicted"/>
<accession>A0AAE0UUN4</accession>
<dbReference type="GO" id="GO:0031398">
    <property type="term" value="P:positive regulation of protein ubiquitination"/>
    <property type="evidence" value="ECO:0007669"/>
    <property type="project" value="TreeGrafter"/>
</dbReference>
<dbReference type="AlphaFoldDB" id="A0AAE0UUN4"/>
<dbReference type="PANTHER" id="PTHR10044:SF163">
    <property type="entry name" value="BACULOVIRAL IAP REPEAT-CONTAINING PROTEIN 7"/>
    <property type="match status" value="1"/>
</dbReference>
<dbReference type="CDD" id="cd00022">
    <property type="entry name" value="BIR"/>
    <property type="match status" value="1"/>
</dbReference>
<comment type="catalytic activity">
    <reaction evidence="1">
        <text>S-ubiquitinyl-[E2 ubiquitin-conjugating enzyme]-L-cysteine + [acceptor protein]-L-lysine = [E2 ubiquitin-conjugating enzyme]-L-cysteine + N(6)-ubiquitinyl-[acceptor protein]-L-lysine.</text>
        <dbReference type="EC" id="2.3.2.27"/>
    </reaction>
</comment>
<dbReference type="GO" id="GO:0006915">
    <property type="term" value="P:apoptotic process"/>
    <property type="evidence" value="ECO:0007669"/>
    <property type="project" value="UniProtKB-KW"/>
</dbReference>
<evidence type="ECO:0000256" key="5">
    <source>
        <dbReference type="ARBA" id="ARBA00022679"/>
    </source>
</evidence>
<dbReference type="InterPro" id="IPR001370">
    <property type="entry name" value="BIR_rpt"/>
</dbReference>
<dbReference type="GO" id="GO:0061630">
    <property type="term" value="F:ubiquitin protein ligase activity"/>
    <property type="evidence" value="ECO:0007669"/>
    <property type="project" value="UniProtKB-EC"/>
</dbReference>
<evidence type="ECO:0000256" key="3">
    <source>
        <dbReference type="ARBA" id="ARBA00012483"/>
    </source>
</evidence>
<reference evidence="9" key="1">
    <citation type="submission" date="2023-06" db="EMBL/GenBank/DDBJ databases">
        <title>Male Hemibagrus guttatus genome.</title>
        <authorList>
            <person name="Bian C."/>
        </authorList>
    </citation>
    <scope>NUCLEOTIDE SEQUENCE</scope>
    <source>
        <strain evidence="9">Male_cb2023</strain>
        <tissue evidence="9">Muscle</tissue>
    </source>
</reference>
<evidence type="ECO:0000256" key="4">
    <source>
        <dbReference type="ARBA" id="ARBA00022490"/>
    </source>
</evidence>
<evidence type="ECO:0000313" key="9">
    <source>
        <dbReference type="EMBL" id="KAK3518487.1"/>
    </source>
</evidence>
<keyword evidence="8" id="KW-0832">Ubl conjugation</keyword>
<evidence type="ECO:0000256" key="6">
    <source>
        <dbReference type="ARBA" id="ARBA00022703"/>
    </source>
</evidence>
<dbReference type="SMART" id="SM00238">
    <property type="entry name" value="BIR"/>
    <property type="match status" value="1"/>
</dbReference>
<dbReference type="PANTHER" id="PTHR10044">
    <property type="entry name" value="INHIBITOR OF APOPTOSIS"/>
    <property type="match status" value="1"/>
</dbReference>
<dbReference type="GO" id="GO:0005737">
    <property type="term" value="C:cytoplasm"/>
    <property type="evidence" value="ECO:0007669"/>
    <property type="project" value="UniProtKB-SubCell"/>
</dbReference>
<evidence type="ECO:0000313" key="10">
    <source>
        <dbReference type="Proteomes" id="UP001274896"/>
    </source>
</evidence>
<dbReference type="GO" id="GO:0005634">
    <property type="term" value="C:nucleus"/>
    <property type="evidence" value="ECO:0007669"/>
    <property type="project" value="TreeGrafter"/>
</dbReference>
<organism evidence="9 10">
    <name type="scientific">Hemibagrus guttatus</name>
    <dbReference type="NCBI Taxonomy" id="175788"/>
    <lineage>
        <taxon>Eukaryota</taxon>
        <taxon>Metazoa</taxon>
        <taxon>Chordata</taxon>
        <taxon>Craniata</taxon>
        <taxon>Vertebrata</taxon>
        <taxon>Euteleostomi</taxon>
        <taxon>Actinopterygii</taxon>
        <taxon>Neopterygii</taxon>
        <taxon>Teleostei</taxon>
        <taxon>Ostariophysi</taxon>
        <taxon>Siluriformes</taxon>
        <taxon>Bagridae</taxon>
        <taxon>Hemibagrus</taxon>
    </lineage>
</organism>
<dbReference type="EC" id="2.3.2.27" evidence="3"/>